<organism evidence="2">
    <name type="scientific">Timema shepardi</name>
    <name type="common">Walking stick</name>
    <dbReference type="NCBI Taxonomy" id="629360"/>
    <lineage>
        <taxon>Eukaryota</taxon>
        <taxon>Metazoa</taxon>
        <taxon>Ecdysozoa</taxon>
        <taxon>Arthropoda</taxon>
        <taxon>Hexapoda</taxon>
        <taxon>Insecta</taxon>
        <taxon>Pterygota</taxon>
        <taxon>Neoptera</taxon>
        <taxon>Polyneoptera</taxon>
        <taxon>Phasmatodea</taxon>
        <taxon>Timematodea</taxon>
        <taxon>Timematoidea</taxon>
        <taxon>Timematidae</taxon>
        <taxon>Timema</taxon>
    </lineage>
</organism>
<reference evidence="2" key="1">
    <citation type="submission" date="2020-11" db="EMBL/GenBank/DDBJ databases">
        <authorList>
            <person name="Tran Van P."/>
        </authorList>
    </citation>
    <scope>NUCLEOTIDE SEQUENCE</scope>
</reference>
<dbReference type="Gene3D" id="2.60.120.260">
    <property type="entry name" value="Galactose-binding domain-like"/>
    <property type="match status" value="1"/>
</dbReference>
<gene>
    <name evidence="2" type="ORF">TSIB3V08_LOCUS1335</name>
</gene>
<name>A0A7R9FVW3_TIMSH</name>
<dbReference type="PROSITE" id="PS50022">
    <property type="entry name" value="FA58C_3"/>
    <property type="match status" value="1"/>
</dbReference>
<evidence type="ECO:0000259" key="1">
    <source>
        <dbReference type="PROSITE" id="PS50022"/>
    </source>
</evidence>
<sequence length="191" mass="21318">MDILNGYLGSALESSTFPHWKFRMYIWDELLKVYLPSVEIPNGYLENALESLPSHSVNPELRPEEVLLKFYLPAVEIPNGYMRSALESIPSAMEILHGYLGSALESSTFPHWKFRMDICILVQYESSALNHAATEAVSAYLIVFAYINNSYGIEMRKCIAPLGMESGAIRDEDITASSSFDSGNVGPQNGR</sequence>
<protein>
    <recommendedName>
        <fullName evidence="1">F5/8 type C domain-containing protein</fullName>
    </recommendedName>
</protein>
<dbReference type="InterPro" id="IPR000421">
    <property type="entry name" value="FA58C"/>
</dbReference>
<dbReference type="AlphaFoldDB" id="A0A7R9FVW3"/>
<dbReference type="SUPFAM" id="SSF49785">
    <property type="entry name" value="Galactose-binding domain-like"/>
    <property type="match status" value="1"/>
</dbReference>
<feature type="domain" description="F5/8 type C" evidence="1">
    <location>
        <begin position="158"/>
        <end position="191"/>
    </location>
</feature>
<dbReference type="InterPro" id="IPR008979">
    <property type="entry name" value="Galactose-bd-like_sf"/>
</dbReference>
<accession>A0A7R9FVW3</accession>
<proteinExistence type="predicted"/>
<evidence type="ECO:0000313" key="2">
    <source>
        <dbReference type="EMBL" id="CAD7257060.1"/>
    </source>
</evidence>
<dbReference type="EMBL" id="OC000364">
    <property type="protein sequence ID" value="CAD7257060.1"/>
    <property type="molecule type" value="Genomic_DNA"/>
</dbReference>